<dbReference type="EMBL" id="JACIBV010000001">
    <property type="protein sequence ID" value="MBB3726960.1"/>
    <property type="molecule type" value="Genomic_DNA"/>
</dbReference>
<dbReference type="SMART" id="SM00028">
    <property type="entry name" value="TPR"/>
    <property type="match status" value="3"/>
</dbReference>
<dbReference type="InterPro" id="IPR011990">
    <property type="entry name" value="TPR-like_helical_dom_sf"/>
</dbReference>
<dbReference type="PANTHER" id="PTHR10098">
    <property type="entry name" value="RAPSYN-RELATED"/>
    <property type="match status" value="1"/>
</dbReference>
<sequence>MTEGLVARAEEAILQSGMDPARALDSARAVFAAAQEAGAVEAAVIALRAMALACRELGDLETAESHLRRAIATSGAPAERLAQARLSLVSVRTQRGHPLQALRVAAMAWAYLSPLDRAKLDTQRAVALAHLGRHQEAVASCDRALAVLAEAPGTIDDQRFRAGGLLNRGLVHAYQGRWTQATRDIASCLELSQRAGLAHLARLAAANLPFLAVRQGDIPAAFAHYRACEDTLFGYPERLATMRADFAGALLAAHLPGEARAMLSLAVPELEAAGAQVALAEARLRLAQVELVTGDARQALAVARRAEAELTAQGCDSWRLAAEVVLRARLALEPPSRELLERLLACAHDLASSSFAAEAAAVRLAAAELALTLGDTETATAQLSLLDPEAAARRPAREARHLAPLLDAPALSLRHLIPLASAQQAAYLGGEPDPCDGVPSPVRWHAAALLAGLRGDSAAAFAAVHRGLREVGSDAGRFDDPSLRAHMARAGHRLASFGLGLAIDTREPESVFAWAERWRAVAGGRPDAPGMTAVRSALAGAALVEFVCHDDALLVLVITATGITLRRVADTTTVSEAVVRLRYGLRRASLGDAAPGARHGGPDPVLAEATILQRLLLEEVAEEIDGRALVIVPAGPLHTLPWSVLPCLHARPVSVVPSAAAWLAARERARRAQPLVIAAAGPGLRHAATEVERVLAAHRRTELVRGRLADVADALGRADVLHLAAHGTFHSRSPLLSSIELEDGPLMAYDLLTHDCPPRLVVLSACDSGMARVPAEGAPLGLAGTFLARGAACVVAGLIPVPDDEALALMTLFHNLIAAGEPPAAALATASSKTRVPGFACFGAGEHPVVVSRSRRDARGR</sequence>
<reference evidence="2 3" key="1">
    <citation type="submission" date="2020-08" db="EMBL/GenBank/DDBJ databases">
        <title>Sequencing the genomes of 1000 actinobacteria strains.</title>
        <authorList>
            <person name="Klenk H.-P."/>
        </authorList>
    </citation>
    <scope>NUCLEOTIDE SEQUENCE [LARGE SCALE GENOMIC DNA]</scope>
    <source>
        <strain evidence="2 3">DSM 44320</strain>
    </source>
</reference>
<evidence type="ECO:0000313" key="2">
    <source>
        <dbReference type="EMBL" id="MBB3726960.1"/>
    </source>
</evidence>
<dbReference type="SUPFAM" id="SSF48452">
    <property type="entry name" value="TPR-like"/>
    <property type="match status" value="2"/>
</dbReference>
<evidence type="ECO:0000259" key="1">
    <source>
        <dbReference type="Pfam" id="PF12770"/>
    </source>
</evidence>
<dbReference type="RefSeq" id="WP_183646895.1">
    <property type="nucleotide sequence ID" value="NZ_JACIBV010000001.1"/>
</dbReference>
<comment type="caution">
    <text evidence="2">The sequence shown here is derived from an EMBL/GenBank/DDBJ whole genome shotgun (WGS) entry which is preliminary data.</text>
</comment>
<protein>
    <submittedName>
        <fullName evidence="2">Tetratricopeptide (TPR) repeat protein</fullName>
    </submittedName>
</protein>
<dbReference type="Pfam" id="PF12770">
    <property type="entry name" value="CHAT"/>
    <property type="match status" value="1"/>
</dbReference>
<dbReference type="Proteomes" id="UP000579945">
    <property type="component" value="Unassembled WGS sequence"/>
</dbReference>
<gene>
    <name evidence="2" type="ORF">FHR33_002820</name>
</gene>
<accession>A0A7W5V8J8</accession>
<organism evidence="2 3">
    <name type="scientific">Nonomuraea dietziae</name>
    <dbReference type="NCBI Taxonomy" id="65515"/>
    <lineage>
        <taxon>Bacteria</taxon>
        <taxon>Bacillati</taxon>
        <taxon>Actinomycetota</taxon>
        <taxon>Actinomycetes</taxon>
        <taxon>Streptosporangiales</taxon>
        <taxon>Streptosporangiaceae</taxon>
        <taxon>Nonomuraea</taxon>
    </lineage>
</organism>
<name>A0A7W5V8J8_9ACTN</name>
<dbReference type="AlphaFoldDB" id="A0A7W5V8J8"/>
<evidence type="ECO:0000313" key="3">
    <source>
        <dbReference type="Proteomes" id="UP000579945"/>
    </source>
</evidence>
<dbReference type="InterPro" id="IPR024983">
    <property type="entry name" value="CHAT_dom"/>
</dbReference>
<feature type="domain" description="CHAT" evidence="1">
    <location>
        <begin position="609"/>
        <end position="833"/>
    </location>
</feature>
<proteinExistence type="predicted"/>
<dbReference type="InterPro" id="IPR019734">
    <property type="entry name" value="TPR_rpt"/>
</dbReference>
<dbReference type="Gene3D" id="1.25.40.10">
    <property type="entry name" value="Tetratricopeptide repeat domain"/>
    <property type="match status" value="1"/>
</dbReference>
<keyword evidence="3" id="KW-1185">Reference proteome</keyword>
<dbReference type="GeneID" id="95396407"/>